<proteinExistence type="predicted"/>
<sequence length="794" mass="88351">MSFLQQHPNIDVAGLGSPSLHSPRFMEALFRDESHVSHPNAVENDLNFSSPWNIADGRLSSKFFEPSENEYAVKDQLKSKLKSNNQHLNPAVAYSRVKEIAKKPLDGIVVHSQPAFASLSSKKDQSTPSTSQSKIFGNIQRVQLSTGGKITTDISHRTKDIFVRESPGNLTYKKFQTPIATCEHAPRSFMHKEYIVYLWMYQCRVVMSRLALLLAVFCLLFMLYRKTFTGTVLGLQHVHKELLLCFVSTLGNPFYGLLILCFTGGLWLKQSQFSVSGSSTKDGVCFRCQEAAERAQIAQRVKQHFVDHVFRNIQVPFNDILLELGHVNSSGSGEVLGSKVGDLAKLLQLMINCGETLTNVLDDVSGEEHTEAVQFEVNRDEFDLVDLIKLIAWGLKDQVDQKQICLQIKLDDETNRLLSSNNVICDKDRFVQTLGNFISIAVKFTPCGGELQLEVRREETGSNSVQTEPAFTMGSSYHCKKRLPIISEGFTQTIPENSGPRLDARGINIEVACLRISLKESGAGPSETKAFEVSEPYGFASPGWEEKSSIMGVDLSMAKLFVEKIGGRIVVDFKVGQGSKIYFSAPFPLVPTETRKIVSGPSTTITCKCPSDSWHAEKEHILCDGNALKSSFQTSCTLEGLQRDLRDGNDVDLSLSTACPAESSKLVQAAFSKKKILLVEDTEMNRIILRRVLENRNLHCDEAENGKVAVDLHKQGRSYDLVLMDKEMPVMDGYEATRQLRKMGVKTPIVALTGNALESDKELFFEAGVDDFQTKPLSKDKLLQMLARYGVDSS</sequence>
<name>A0ACC2AV89_DIPCM</name>
<accession>A0ACC2AV89</accession>
<protein>
    <submittedName>
        <fullName evidence="1">Uncharacterized protein</fullName>
    </submittedName>
</protein>
<organism evidence="1 2">
    <name type="scientific">Diphasiastrum complanatum</name>
    <name type="common">Issler's clubmoss</name>
    <name type="synonym">Lycopodium complanatum</name>
    <dbReference type="NCBI Taxonomy" id="34168"/>
    <lineage>
        <taxon>Eukaryota</taxon>
        <taxon>Viridiplantae</taxon>
        <taxon>Streptophyta</taxon>
        <taxon>Embryophyta</taxon>
        <taxon>Tracheophyta</taxon>
        <taxon>Lycopodiopsida</taxon>
        <taxon>Lycopodiales</taxon>
        <taxon>Lycopodiaceae</taxon>
        <taxon>Lycopodioideae</taxon>
        <taxon>Diphasiastrum</taxon>
    </lineage>
</organism>
<reference evidence="2" key="1">
    <citation type="journal article" date="2024" name="Proc. Natl. Acad. Sci. U.S.A.">
        <title>Extraordinary preservation of gene collinearity over three hundred million years revealed in homosporous lycophytes.</title>
        <authorList>
            <person name="Li C."/>
            <person name="Wickell D."/>
            <person name="Kuo L.Y."/>
            <person name="Chen X."/>
            <person name="Nie B."/>
            <person name="Liao X."/>
            <person name="Peng D."/>
            <person name="Ji J."/>
            <person name="Jenkins J."/>
            <person name="Williams M."/>
            <person name="Shu S."/>
            <person name="Plott C."/>
            <person name="Barry K."/>
            <person name="Rajasekar S."/>
            <person name="Grimwood J."/>
            <person name="Han X."/>
            <person name="Sun S."/>
            <person name="Hou Z."/>
            <person name="He W."/>
            <person name="Dai G."/>
            <person name="Sun C."/>
            <person name="Schmutz J."/>
            <person name="Leebens-Mack J.H."/>
            <person name="Li F.W."/>
            <person name="Wang L."/>
        </authorList>
    </citation>
    <scope>NUCLEOTIDE SEQUENCE [LARGE SCALE GENOMIC DNA]</scope>
    <source>
        <strain evidence="2">cv. PW_Plant_1</strain>
    </source>
</reference>
<evidence type="ECO:0000313" key="1">
    <source>
        <dbReference type="EMBL" id="KAJ7521457.1"/>
    </source>
</evidence>
<gene>
    <name evidence="1" type="ORF">O6H91_19G055300</name>
</gene>
<dbReference type="EMBL" id="CM055110">
    <property type="protein sequence ID" value="KAJ7521457.1"/>
    <property type="molecule type" value="Genomic_DNA"/>
</dbReference>
<keyword evidence="2" id="KW-1185">Reference proteome</keyword>
<comment type="caution">
    <text evidence="1">The sequence shown here is derived from an EMBL/GenBank/DDBJ whole genome shotgun (WGS) entry which is preliminary data.</text>
</comment>
<evidence type="ECO:0000313" key="2">
    <source>
        <dbReference type="Proteomes" id="UP001162992"/>
    </source>
</evidence>
<dbReference type="Proteomes" id="UP001162992">
    <property type="component" value="Chromosome 19"/>
</dbReference>